<keyword evidence="1" id="KW-0732">Signal</keyword>
<name>A0A914VG87_9BILA</name>
<reference evidence="3" key="1">
    <citation type="submission" date="2022-11" db="UniProtKB">
        <authorList>
            <consortium name="WormBaseParasite"/>
        </authorList>
    </citation>
    <scope>IDENTIFICATION</scope>
</reference>
<feature type="signal peptide" evidence="1">
    <location>
        <begin position="1"/>
        <end position="26"/>
    </location>
</feature>
<dbReference type="InterPro" id="IPR006150">
    <property type="entry name" value="Cys_repeat_1"/>
</dbReference>
<keyword evidence="2" id="KW-1185">Reference proteome</keyword>
<evidence type="ECO:0000256" key="1">
    <source>
        <dbReference type="SAM" id="SignalP"/>
    </source>
</evidence>
<sequence>MVGQARLSSYGIATVILLCVATGVRSQIQGYCPYGSTPQYQTGSGISLYSLYPQSCSPWSSYTTCALGYTCQSAGYGYSNQYYCCSTPGVYSQTGYGSNYLQTGYANQYCPIGTSDYIIGMAQTYGGGTTMCSYAGQSCAAGYSCQYGVSGGLYCCSTRYGVGIGKK</sequence>
<dbReference type="AlphaFoldDB" id="A0A914VG87"/>
<organism evidence="2 3">
    <name type="scientific">Plectus sambesii</name>
    <dbReference type="NCBI Taxonomy" id="2011161"/>
    <lineage>
        <taxon>Eukaryota</taxon>
        <taxon>Metazoa</taxon>
        <taxon>Ecdysozoa</taxon>
        <taxon>Nematoda</taxon>
        <taxon>Chromadorea</taxon>
        <taxon>Plectida</taxon>
        <taxon>Plectina</taxon>
        <taxon>Plectoidea</taxon>
        <taxon>Plectidae</taxon>
        <taxon>Plectus</taxon>
    </lineage>
</organism>
<protein>
    <submittedName>
        <fullName evidence="3">Uncharacterized protein</fullName>
    </submittedName>
</protein>
<dbReference type="SMART" id="SM00289">
    <property type="entry name" value="WR1"/>
    <property type="match status" value="2"/>
</dbReference>
<dbReference type="Proteomes" id="UP000887566">
    <property type="component" value="Unplaced"/>
</dbReference>
<evidence type="ECO:0000313" key="2">
    <source>
        <dbReference type="Proteomes" id="UP000887566"/>
    </source>
</evidence>
<evidence type="ECO:0000313" key="3">
    <source>
        <dbReference type="WBParaSite" id="PSAMB.scaffold1969size26357.g15771.t1"/>
    </source>
</evidence>
<dbReference type="WBParaSite" id="PSAMB.scaffold1969size26357.g15771.t1">
    <property type="protein sequence ID" value="PSAMB.scaffold1969size26357.g15771.t1"/>
    <property type="gene ID" value="PSAMB.scaffold1969size26357.g15771"/>
</dbReference>
<feature type="chain" id="PRO_5036788438" evidence="1">
    <location>
        <begin position="27"/>
        <end position="167"/>
    </location>
</feature>
<accession>A0A914VG87</accession>
<proteinExistence type="predicted"/>